<sequence>MHISNPISNFLVQSNHLIILFSIKQMCYHAHKVFEKINFKTIFRLGYLEILEELEILLICFIKNILIIKKSKRNMNAEERPGTSFTSKRQVQTEQRKRQQMNLGTLETEDKSTGMKIRPITQDQQRNSLQQKRQKMIPQAILYDRESLYEEVINAKQINNNLQRENQALHTKIKMMDEELQRMVRATPISEQVINPMESFYQDSKPMKQHLIMDLKKQLRRLQEESIKKDQQIQFLQKNTKAMKIKELEIELLSYQQEAQRLKALMGMKFNDSDNDLLRLRADYKLLEDELKQLKIKCKEYESKATMYYNEKLKKDKLNQYLKNQIESLKFKDPEYKKQNKITENEQQLKQDIDQKQVQIDTLISSLKAKDAQYAELDKRMKELEREQQQIIDQLERDRQQLREQCNSLKEEVSQQSGRRRTVQNNSFLENKLEILPEGPEIIDQKKKLLPCVTKDDVNLICKQIKFKLKAMKVPFEKIDNFIHGDVHSVIRIEELNEMLQAEPFLLNEVDSLKVARYLIEDNDERFVEFSLLAEGLIARAKSILKNLIGKYNLLEKNEEDQLFFEIAIVLSKYRNSLEDFILRSKKKQELCSIEDLEEALKFVEQTFNSTQYEFLLLKNYELTQELIHINYKKLFELFYVDQQVQQKTKSESDLPKEQVKKQSNNEIQNNKDIQQQQKQEELLQQQLKKQKEEDEQKKQLQLQQEQERQRQLELEKEEEEQRRLEQQWKEEEEERKRQEEEERIKQENEAKRQKLLEEMKKQEEQENLKKQQEQQRQLELLKQQKEEEERQRKLKEEEEERRLQEELLEKQRLEEEQNRLEQEYEQQAEYEKEQNEQEENFEEYNEQQLYQQQSERQISEAQNKSQKDYEDEDFEQ</sequence>
<protein>
    <submittedName>
        <fullName evidence="3">Uncharacterized protein</fullName>
    </submittedName>
</protein>
<feature type="coiled-coil region" evidence="1">
    <location>
        <begin position="212"/>
        <end position="311"/>
    </location>
</feature>
<feature type="coiled-coil region" evidence="1">
    <location>
        <begin position="587"/>
        <end position="614"/>
    </location>
</feature>
<feature type="region of interest" description="Disordered" evidence="2">
    <location>
        <begin position="650"/>
        <end position="676"/>
    </location>
</feature>
<feature type="region of interest" description="Disordered" evidence="2">
    <location>
        <begin position="728"/>
        <end position="877"/>
    </location>
</feature>
<feature type="compositionally biased region" description="Polar residues" evidence="2">
    <location>
        <begin position="662"/>
        <end position="674"/>
    </location>
</feature>
<dbReference type="Proteomes" id="UP000688137">
    <property type="component" value="Unassembled WGS sequence"/>
</dbReference>
<feature type="compositionally biased region" description="Polar residues" evidence="2">
    <location>
        <begin position="83"/>
        <end position="93"/>
    </location>
</feature>
<name>A0A8S1PGQ5_PARPR</name>
<feature type="compositionally biased region" description="Acidic residues" evidence="2">
    <location>
        <begin position="837"/>
        <end position="846"/>
    </location>
</feature>
<organism evidence="3 4">
    <name type="scientific">Paramecium primaurelia</name>
    <dbReference type="NCBI Taxonomy" id="5886"/>
    <lineage>
        <taxon>Eukaryota</taxon>
        <taxon>Sar</taxon>
        <taxon>Alveolata</taxon>
        <taxon>Ciliophora</taxon>
        <taxon>Intramacronucleata</taxon>
        <taxon>Oligohymenophorea</taxon>
        <taxon>Peniculida</taxon>
        <taxon>Parameciidae</taxon>
        <taxon>Paramecium</taxon>
    </lineage>
</organism>
<evidence type="ECO:0000256" key="2">
    <source>
        <dbReference type="SAM" id="MobiDB-lite"/>
    </source>
</evidence>
<feature type="compositionally biased region" description="Basic and acidic residues" evidence="2">
    <location>
        <begin position="728"/>
        <end position="774"/>
    </location>
</feature>
<evidence type="ECO:0000313" key="3">
    <source>
        <dbReference type="EMBL" id="CAD8102297.1"/>
    </source>
</evidence>
<reference evidence="3" key="1">
    <citation type="submission" date="2021-01" db="EMBL/GenBank/DDBJ databases">
        <authorList>
            <consortium name="Genoscope - CEA"/>
            <person name="William W."/>
        </authorList>
    </citation>
    <scope>NUCLEOTIDE SEQUENCE</scope>
</reference>
<keyword evidence="4" id="KW-1185">Reference proteome</keyword>
<feature type="region of interest" description="Disordered" evidence="2">
    <location>
        <begin position="77"/>
        <end position="99"/>
    </location>
</feature>
<dbReference type="AlphaFoldDB" id="A0A8S1PGQ5"/>
<proteinExistence type="predicted"/>
<feature type="coiled-coil region" evidence="1">
    <location>
        <begin position="145"/>
        <end position="179"/>
    </location>
</feature>
<dbReference type="PANTHER" id="PTHR34592">
    <property type="entry name" value="EXPRESSED PROTEIN"/>
    <property type="match status" value="1"/>
</dbReference>
<comment type="caution">
    <text evidence="3">The sequence shown here is derived from an EMBL/GenBank/DDBJ whole genome shotgun (WGS) entry which is preliminary data.</text>
</comment>
<accession>A0A8S1PGQ5</accession>
<dbReference type="InterPro" id="IPR053328">
    <property type="entry name" value="Uro-adherence_factor_A"/>
</dbReference>
<dbReference type="EMBL" id="CAJJDM010000121">
    <property type="protein sequence ID" value="CAD8102297.1"/>
    <property type="molecule type" value="Genomic_DNA"/>
</dbReference>
<gene>
    <name evidence="3" type="ORF">PPRIM_AZ9-3.1.T1180029</name>
</gene>
<evidence type="ECO:0000256" key="1">
    <source>
        <dbReference type="SAM" id="Coils"/>
    </source>
</evidence>
<keyword evidence="1" id="KW-0175">Coiled coil</keyword>
<feature type="compositionally biased region" description="Basic and acidic residues" evidence="2">
    <location>
        <begin position="783"/>
        <end position="823"/>
    </location>
</feature>
<feature type="compositionally biased region" description="Low complexity" evidence="2">
    <location>
        <begin position="847"/>
        <end position="857"/>
    </location>
</feature>
<feature type="coiled-coil region" evidence="1">
    <location>
        <begin position="339"/>
        <end position="419"/>
    </location>
</feature>
<dbReference type="OMA" id="VINPMES"/>
<feature type="compositionally biased region" description="Basic and acidic residues" evidence="2">
    <location>
        <begin position="650"/>
        <end position="661"/>
    </location>
</feature>
<evidence type="ECO:0000313" key="4">
    <source>
        <dbReference type="Proteomes" id="UP000688137"/>
    </source>
</evidence>
<dbReference type="PANTHER" id="PTHR34592:SF4">
    <property type="entry name" value="CHROMOSOME UNDETERMINED SCAFFOLD_31, WHOLE GENOME SHOTGUN SEQUENCE"/>
    <property type="match status" value="1"/>
</dbReference>